<evidence type="ECO:0000313" key="1">
    <source>
        <dbReference type="EMBL" id="GMH03546.1"/>
    </source>
</evidence>
<dbReference type="AlphaFoldDB" id="A0AAD3S3F5"/>
<name>A0AAD3S3F5_NEPGR</name>
<dbReference type="Proteomes" id="UP001279734">
    <property type="component" value="Unassembled WGS sequence"/>
</dbReference>
<accession>A0AAD3S3F5</accession>
<organism evidence="1 2">
    <name type="scientific">Nepenthes gracilis</name>
    <name type="common">Slender pitcher plant</name>
    <dbReference type="NCBI Taxonomy" id="150966"/>
    <lineage>
        <taxon>Eukaryota</taxon>
        <taxon>Viridiplantae</taxon>
        <taxon>Streptophyta</taxon>
        <taxon>Embryophyta</taxon>
        <taxon>Tracheophyta</taxon>
        <taxon>Spermatophyta</taxon>
        <taxon>Magnoliopsida</taxon>
        <taxon>eudicotyledons</taxon>
        <taxon>Gunneridae</taxon>
        <taxon>Pentapetalae</taxon>
        <taxon>Caryophyllales</taxon>
        <taxon>Nepenthaceae</taxon>
        <taxon>Nepenthes</taxon>
    </lineage>
</organism>
<comment type="caution">
    <text evidence="1">The sequence shown here is derived from an EMBL/GenBank/DDBJ whole genome shotgun (WGS) entry which is preliminary data.</text>
</comment>
<keyword evidence="2" id="KW-1185">Reference proteome</keyword>
<protein>
    <submittedName>
        <fullName evidence="1">Uncharacterized protein</fullName>
    </submittedName>
</protein>
<sequence length="142" mass="15224">MMKKKGKDFALFPPVFCNSLLPFLPPAGLLCCSCYGGSGACDGLWCAPVLNFVACEVLDEGSKLVAIVLLLTGGGTSSLCRASDAVLLSLWLIMADWRRSQEMLLCPILNGVVSDDWSPHGFDVNAAVLDVFPAQGQCFRFC</sequence>
<reference evidence="1" key="1">
    <citation type="submission" date="2023-05" db="EMBL/GenBank/DDBJ databases">
        <title>Nepenthes gracilis genome sequencing.</title>
        <authorList>
            <person name="Fukushima K."/>
        </authorList>
    </citation>
    <scope>NUCLEOTIDE SEQUENCE</scope>
    <source>
        <strain evidence="1">SING2019-196</strain>
    </source>
</reference>
<dbReference type="EMBL" id="BSYO01000004">
    <property type="protein sequence ID" value="GMH03546.1"/>
    <property type="molecule type" value="Genomic_DNA"/>
</dbReference>
<proteinExistence type="predicted"/>
<evidence type="ECO:0000313" key="2">
    <source>
        <dbReference type="Proteomes" id="UP001279734"/>
    </source>
</evidence>
<gene>
    <name evidence="1" type="ORF">Nepgr_005385</name>
</gene>